<dbReference type="Pfam" id="PF23023">
    <property type="entry name" value="Anti-Pycsar_Apyc1"/>
    <property type="match status" value="1"/>
</dbReference>
<sequence length="36" mass="3883">MKITFLGVGEAFDENNTHTCILVEAAGRRMLVDCGA</sequence>
<dbReference type="AlphaFoldDB" id="A0A382R7A1"/>
<dbReference type="InterPro" id="IPR036866">
    <property type="entry name" value="RibonucZ/Hydroxyglut_hydro"/>
</dbReference>
<evidence type="ECO:0008006" key="2">
    <source>
        <dbReference type="Google" id="ProtNLM"/>
    </source>
</evidence>
<accession>A0A382R7A1</accession>
<reference evidence="1" key="1">
    <citation type="submission" date="2018-05" db="EMBL/GenBank/DDBJ databases">
        <authorList>
            <person name="Lanie J.A."/>
            <person name="Ng W.-L."/>
            <person name="Kazmierczak K.M."/>
            <person name="Andrzejewski T.M."/>
            <person name="Davidsen T.M."/>
            <person name="Wayne K.J."/>
            <person name="Tettelin H."/>
            <person name="Glass J.I."/>
            <person name="Rusch D."/>
            <person name="Podicherti R."/>
            <person name="Tsui H.-C.T."/>
            <person name="Winkler M.E."/>
        </authorList>
    </citation>
    <scope>NUCLEOTIDE SEQUENCE</scope>
</reference>
<proteinExistence type="predicted"/>
<name>A0A382R7A1_9ZZZZ</name>
<organism evidence="1">
    <name type="scientific">marine metagenome</name>
    <dbReference type="NCBI Taxonomy" id="408172"/>
    <lineage>
        <taxon>unclassified sequences</taxon>
        <taxon>metagenomes</taxon>
        <taxon>ecological metagenomes</taxon>
    </lineage>
</organism>
<dbReference type="Gene3D" id="3.60.15.10">
    <property type="entry name" value="Ribonuclease Z/Hydroxyacylglutathione hydrolase-like"/>
    <property type="match status" value="1"/>
</dbReference>
<protein>
    <recommendedName>
        <fullName evidence="2">Metallo-beta-lactamase domain-containing protein</fullName>
    </recommendedName>
</protein>
<dbReference type="EMBL" id="UINC01119221">
    <property type="protein sequence ID" value="SVC92888.1"/>
    <property type="molecule type" value="Genomic_DNA"/>
</dbReference>
<gene>
    <name evidence="1" type="ORF">METZ01_LOCUS345742</name>
</gene>
<evidence type="ECO:0000313" key="1">
    <source>
        <dbReference type="EMBL" id="SVC92888.1"/>
    </source>
</evidence>
<feature type="non-terminal residue" evidence="1">
    <location>
        <position position="36"/>
    </location>
</feature>
<dbReference type="SUPFAM" id="SSF56281">
    <property type="entry name" value="Metallo-hydrolase/oxidoreductase"/>
    <property type="match status" value="1"/>
</dbReference>